<dbReference type="InterPro" id="IPR036388">
    <property type="entry name" value="WH-like_DNA-bd_sf"/>
</dbReference>
<protein>
    <submittedName>
        <fullName evidence="1">Uncharacterized protein</fullName>
    </submittedName>
</protein>
<name>A0A6J4RAY8_9ACTN</name>
<dbReference type="InterPro" id="IPR036217">
    <property type="entry name" value="MethylDNA_cys_MeTrfase_DNAb"/>
</dbReference>
<sequence length="103" mass="11256">MNWKQLVEVLERLVPAGSVTTYAQVSLWGYGVPNYNQPVRSLLAGARNNGYLQLTNRVIKSNGELAELPDGQDQQRHQLLAEGVPFVADGRVDLGRVSPVALA</sequence>
<gene>
    <name evidence="1" type="ORF">AVDCRST_MAG28-4114</name>
</gene>
<dbReference type="Gene3D" id="1.10.10.10">
    <property type="entry name" value="Winged helix-like DNA-binding domain superfamily/Winged helix DNA-binding domain"/>
    <property type="match status" value="1"/>
</dbReference>
<dbReference type="EMBL" id="CADCVE010000106">
    <property type="protein sequence ID" value="CAA9466243.1"/>
    <property type="molecule type" value="Genomic_DNA"/>
</dbReference>
<organism evidence="1">
    <name type="scientific">uncultured Rubrobacteraceae bacterium</name>
    <dbReference type="NCBI Taxonomy" id="349277"/>
    <lineage>
        <taxon>Bacteria</taxon>
        <taxon>Bacillati</taxon>
        <taxon>Actinomycetota</taxon>
        <taxon>Rubrobacteria</taxon>
        <taxon>Rubrobacterales</taxon>
        <taxon>Rubrobacteraceae</taxon>
        <taxon>environmental samples</taxon>
    </lineage>
</organism>
<dbReference type="AlphaFoldDB" id="A0A6J4RAY8"/>
<accession>A0A6J4RAY8</accession>
<proteinExistence type="predicted"/>
<evidence type="ECO:0000313" key="1">
    <source>
        <dbReference type="EMBL" id="CAA9466243.1"/>
    </source>
</evidence>
<dbReference type="SUPFAM" id="SSF46767">
    <property type="entry name" value="Methylated DNA-protein cysteine methyltransferase, C-terminal domain"/>
    <property type="match status" value="1"/>
</dbReference>
<reference evidence="1" key="1">
    <citation type="submission" date="2020-02" db="EMBL/GenBank/DDBJ databases">
        <authorList>
            <person name="Meier V. D."/>
        </authorList>
    </citation>
    <scope>NUCLEOTIDE SEQUENCE</scope>
    <source>
        <strain evidence="1">AVDCRST_MAG28</strain>
    </source>
</reference>